<name>A0A0M6XLV3_9RHOB</name>
<dbReference type="GO" id="GO:0016747">
    <property type="term" value="F:acyltransferase activity, transferring groups other than amino-acyl groups"/>
    <property type="evidence" value="ECO:0007669"/>
    <property type="project" value="InterPro"/>
</dbReference>
<accession>A0A0M6XLV3</accession>
<dbReference type="CDD" id="cd04301">
    <property type="entry name" value="NAT_SF"/>
    <property type="match status" value="1"/>
</dbReference>
<dbReference type="SUPFAM" id="SSF55729">
    <property type="entry name" value="Acyl-CoA N-acyltransferases (Nat)"/>
    <property type="match status" value="1"/>
</dbReference>
<evidence type="ECO:0000313" key="3">
    <source>
        <dbReference type="Proteomes" id="UP000048908"/>
    </source>
</evidence>
<evidence type="ECO:0000259" key="1">
    <source>
        <dbReference type="PROSITE" id="PS51186"/>
    </source>
</evidence>
<dbReference type="InterPro" id="IPR000182">
    <property type="entry name" value="GNAT_dom"/>
</dbReference>
<dbReference type="Proteomes" id="UP000048908">
    <property type="component" value="Unassembled WGS sequence"/>
</dbReference>
<evidence type="ECO:0000313" key="2">
    <source>
        <dbReference type="EMBL" id="CTQ32170.1"/>
    </source>
</evidence>
<protein>
    <recommendedName>
        <fullName evidence="1">N-acetyltransferase domain-containing protein</fullName>
    </recommendedName>
</protein>
<dbReference type="RefSeq" id="WP_055681614.1">
    <property type="nucleotide sequence ID" value="NZ_CXPG01000012.1"/>
</dbReference>
<organism evidence="2 3">
    <name type="scientific">Jannaschia rubra</name>
    <dbReference type="NCBI Taxonomy" id="282197"/>
    <lineage>
        <taxon>Bacteria</taxon>
        <taxon>Pseudomonadati</taxon>
        <taxon>Pseudomonadota</taxon>
        <taxon>Alphaproteobacteria</taxon>
        <taxon>Rhodobacterales</taxon>
        <taxon>Roseobacteraceae</taxon>
        <taxon>Jannaschia</taxon>
    </lineage>
</organism>
<sequence>MTVTASDLTDGFHTVPPGKVAAVVTHLEMTAPPPALDAPLPDGLTLRHEPAPDPDWYRDLFLRVGALDWLWFSRLRMARDDLGGILSDEDVEVYALIHDGRAEGLLELDFRIGDSCELAFLGLTAAMQGRGAGRAMIGTAVARAFARPIARLHVHTCTFDSPVALPFYIRAGFVPVRREVEITDDPRLTGTLPEGAAPHVPLIR</sequence>
<dbReference type="STRING" id="282197.SAMN04488517_10460"/>
<gene>
    <name evidence="2" type="ORF">JAN5088_00933</name>
</gene>
<dbReference type="Pfam" id="PF00583">
    <property type="entry name" value="Acetyltransf_1"/>
    <property type="match status" value="1"/>
</dbReference>
<dbReference type="AlphaFoldDB" id="A0A0M6XLV3"/>
<dbReference type="PROSITE" id="PS51186">
    <property type="entry name" value="GNAT"/>
    <property type="match status" value="1"/>
</dbReference>
<reference evidence="2 3" key="1">
    <citation type="submission" date="2015-07" db="EMBL/GenBank/DDBJ databases">
        <authorList>
            <person name="Noorani M."/>
        </authorList>
    </citation>
    <scope>NUCLEOTIDE SEQUENCE [LARGE SCALE GENOMIC DNA]</scope>
    <source>
        <strain evidence="2 3">CECT 5088</strain>
    </source>
</reference>
<dbReference type="OrthoDB" id="275336at2"/>
<dbReference type="EMBL" id="CXPG01000012">
    <property type="protein sequence ID" value="CTQ32170.1"/>
    <property type="molecule type" value="Genomic_DNA"/>
</dbReference>
<proteinExistence type="predicted"/>
<keyword evidence="3" id="KW-1185">Reference proteome</keyword>
<feature type="domain" description="N-acetyltransferase" evidence="1">
    <location>
        <begin position="46"/>
        <end position="204"/>
    </location>
</feature>
<dbReference type="InterPro" id="IPR016181">
    <property type="entry name" value="Acyl_CoA_acyltransferase"/>
</dbReference>
<dbReference type="Gene3D" id="3.40.630.30">
    <property type="match status" value="1"/>
</dbReference>